<dbReference type="Pfam" id="PF00501">
    <property type="entry name" value="AMP-binding"/>
    <property type="match status" value="1"/>
</dbReference>
<evidence type="ECO:0000259" key="2">
    <source>
        <dbReference type="Pfam" id="PF13193"/>
    </source>
</evidence>
<protein>
    <submittedName>
        <fullName evidence="3">Acyl-CoA synthetase</fullName>
    </submittedName>
</protein>
<proteinExistence type="predicted"/>
<accession>A0A3E1HEC3</accession>
<evidence type="ECO:0000313" key="3">
    <source>
        <dbReference type="EMBL" id="RFD24635.1"/>
    </source>
</evidence>
<sequence>MSHLPPTVLERILKQAREHPEAIALRRSDGTSELRYGQLVTEVNGLAANLRAQSISQGSRVLILSDSGPETYLSVLACAKLGAIAVMVDSNLPPATIVRFREIADPGAILIASSSRIRSSPLPEALHSVPAIMVTLTTGASDSAQPLDSNTDCPVGNLDQGADDPLAMIFTSGTTGEPKAVLLPNRTFFAIPDILREEGLTWIDWVVGETTYSPLSATHIGGLWWIFNCLMHGGLCITGGGDTSSLTEVLNANVVATTCLVPTLLSKLISELKYGDVVTLPLRLIVYGGSRVIAADVQFIEAAGVRTAQFYGLSETGCTALCLPTDDGSISKIEAGAVGRPYPGVEVYLADTDGGVATSADVASSVSFGTLWIKSPANMLGYWNNPERTREILVDGWVNTGDLVERREDGFFYFKGRSSEMIISGGVNVVPDEVDRIAESVSGVREAACYEIPDAQFGALVGLAVVPSTELDESTAIELKRRIAACYRRESESMARPSKIVIVTDIPRTQSGKVTRTSLAAALNGDPLGMAVRD</sequence>
<dbReference type="PANTHER" id="PTHR43767">
    <property type="entry name" value="LONG-CHAIN-FATTY-ACID--COA LIGASE"/>
    <property type="match status" value="1"/>
</dbReference>
<reference evidence="3 4" key="1">
    <citation type="submission" date="2018-07" db="EMBL/GenBank/DDBJ databases">
        <title>Whole genome sequence of Mycobacterium uberis.</title>
        <authorList>
            <person name="Benjak A."/>
        </authorList>
    </citation>
    <scope>NUCLEOTIDE SEQUENCE [LARGE SCALE GENOMIC DNA]</scope>
    <source>
        <strain evidence="3 4">Jura</strain>
    </source>
</reference>
<dbReference type="InterPro" id="IPR050237">
    <property type="entry name" value="ATP-dep_AMP-bd_enzyme"/>
</dbReference>
<dbReference type="Gene3D" id="3.40.50.12780">
    <property type="entry name" value="N-terminal domain of ligase-like"/>
    <property type="match status" value="1"/>
</dbReference>
<evidence type="ECO:0000259" key="1">
    <source>
        <dbReference type="Pfam" id="PF00501"/>
    </source>
</evidence>
<dbReference type="GO" id="GO:0016877">
    <property type="term" value="F:ligase activity, forming carbon-sulfur bonds"/>
    <property type="evidence" value="ECO:0007669"/>
    <property type="project" value="UniProtKB-ARBA"/>
</dbReference>
<dbReference type="Pfam" id="PF13193">
    <property type="entry name" value="AMP-binding_C"/>
    <property type="match status" value="1"/>
</dbReference>
<dbReference type="InterPro" id="IPR025110">
    <property type="entry name" value="AMP-bd_C"/>
</dbReference>
<dbReference type="RefSeq" id="WP_116540886.1">
    <property type="nucleotide sequence ID" value="NZ_QAYL01000027.1"/>
</dbReference>
<dbReference type="Proteomes" id="UP000258522">
    <property type="component" value="Unassembled WGS sequence"/>
</dbReference>
<dbReference type="AlphaFoldDB" id="A0A3E1HEC3"/>
<dbReference type="NCBIfam" id="NF004515">
    <property type="entry name" value="PRK05857.1"/>
    <property type="match status" value="1"/>
</dbReference>
<dbReference type="SUPFAM" id="SSF56801">
    <property type="entry name" value="Acetyl-CoA synthetase-like"/>
    <property type="match status" value="1"/>
</dbReference>
<dbReference type="InterPro" id="IPR042099">
    <property type="entry name" value="ANL_N_sf"/>
</dbReference>
<dbReference type="EMBL" id="QAYL01000027">
    <property type="protein sequence ID" value="RFD24635.1"/>
    <property type="molecule type" value="Genomic_DNA"/>
</dbReference>
<dbReference type="Gene3D" id="3.30.300.30">
    <property type="match status" value="1"/>
</dbReference>
<dbReference type="InterPro" id="IPR045851">
    <property type="entry name" value="AMP-bd_C_sf"/>
</dbReference>
<dbReference type="OrthoDB" id="4593279at2"/>
<dbReference type="PROSITE" id="PS00455">
    <property type="entry name" value="AMP_BINDING"/>
    <property type="match status" value="1"/>
</dbReference>
<dbReference type="PANTHER" id="PTHR43767:SF10">
    <property type="entry name" value="SURFACTIN SYNTHASE SUBUNIT 1"/>
    <property type="match status" value="1"/>
</dbReference>
<evidence type="ECO:0000313" key="4">
    <source>
        <dbReference type="Proteomes" id="UP000258522"/>
    </source>
</evidence>
<feature type="domain" description="AMP-dependent synthetase/ligase" evidence="1">
    <location>
        <begin position="14"/>
        <end position="383"/>
    </location>
</feature>
<keyword evidence="4" id="KW-1185">Reference proteome</keyword>
<comment type="caution">
    <text evidence="3">The sequence shown here is derived from an EMBL/GenBank/DDBJ whole genome shotgun (WGS) entry which is preliminary data.</text>
</comment>
<organism evidence="3 4">
    <name type="scientific">Mycobacterium uberis</name>
    <dbReference type="NCBI Taxonomy" id="2162698"/>
    <lineage>
        <taxon>Bacteria</taxon>
        <taxon>Bacillati</taxon>
        <taxon>Actinomycetota</taxon>
        <taxon>Actinomycetes</taxon>
        <taxon>Mycobacteriales</taxon>
        <taxon>Mycobacteriaceae</taxon>
        <taxon>Mycobacterium</taxon>
    </lineage>
</organism>
<dbReference type="InterPro" id="IPR020845">
    <property type="entry name" value="AMP-binding_CS"/>
</dbReference>
<name>A0A3E1HEC3_9MYCO</name>
<gene>
    <name evidence="3" type="ORF">MUBE_13255</name>
</gene>
<feature type="domain" description="AMP-binding enzyme C-terminal" evidence="2">
    <location>
        <begin position="433"/>
        <end position="513"/>
    </location>
</feature>
<dbReference type="InterPro" id="IPR000873">
    <property type="entry name" value="AMP-dep_synth/lig_dom"/>
</dbReference>